<evidence type="ECO:0000256" key="1">
    <source>
        <dbReference type="ARBA" id="ARBA00022729"/>
    </source>
</evidence>
<evidence type="ECO:0000313" key="3">
    <source>
        <dbReference type="EMBL" id="MCL6272875.1"/>
    </source>
</evidence>
<dbReference type="InterPro" id="IPR052177">
    <property type="entry name" value="Divisome_Glycosyl_Hydrolase"/>
</dbReference>
<reference evidence="3 4" key="1">
    <citation type="submission" date="2022-05" db="EMBL/GenBank/DDBJ databases">
        <authorList>
            <person name="Park J.-S."/>
        </authorList>
    </citation>
    <scope>NUCLEOTIDE SEQUENCE [LARGE SCALE GENOMIC DNA]</scope>
    <source>
        <strain evidence="3 4">2012CJ35-5</strain>
    </source>
</reference>
<protein>
    <submittedName>
        <fullName evidence="3">Family 10 glycosylhydrolase</fullName>
    </submittedName>
</protein>
<dbReference type="SUPFAM" id="SSF51445">
    <property type="entry name" value="(Trans)glycosidases"/>
    <property type="match status" value="1"/>
</dbReference>
<keyword evidence="4" id="KW-1185">Reference proteome</keyword>
<comment type="caution">
    <text evidence="3">The sequence shown here is derived from an EMBL/GenBank/DDBJ whole genome shotgun (WGS) entry which is preliminary data.</text>
</comment>
<dbReference type="PANTHER" id="PTHR43405:SF1">
    <property type="entry name" value="GLYCOSYL HYDROLASE DIGH"/>
    <property type="match status" value="1"/>
</dbReference>
<sequence length="517" mass="60157">MLKKRPTFIQSGPFRFMMYRYTLSFVLIFLFSCSTIRQPKVYSKPEFRGVWIATVANIDWPKHPLDNLDKKKRDFIEILDFYKRLNFNAAIVQVRTAGDALYPSSFAPWSKYISGKQGQKPEGFDSPLEWMIKETHKRGMEFHAWLNPYRATVDLDTLSLSQEHDFFKHPDWMVKYGKKYYYNPGLPEVRQNFDKVVSELVSNYEIDAIHFDDYFYPYKIKDEVFNDSLTFKAHQLPNQNLEDWRRSNVDSLVKNVHHTIKSIKPWVQFGISPFGVWKNNSTDPKGSATKAGQTTYEDLYADPLLWMEQGWLDYLAPQAYWSMEYPPAAHKTISQWWSNTTNRTNLYMGNGTYKIKNNPDKAWNKKNEIPKQLQLARSLNNINGNIFFSAKSLMGKHDAVVKIMKRKFYANPAQNPFGSIKINRELSIAKVETLNTANGVGQVCISHKDSVPRFLKLYQSKSGFKEKDWILIQKRYLSENDENGCIDMVKTKRQLGITISDALGNESDVHLISSIQD</sequence>
<dbReference type="RefSeq" id="WP_249656055.1">
    <property type="nucleotide sequence ID" value="NZ_JAMFMA010000001.1"/>
</dbReference>
<evidence type="ECO:0000313" key="4">
    <source>
        <dbReference type="Proteomes" id="UP001203607"/>
    </source>
</evidence>
<dbReference type="InterPro" id="IPR003790">
    <property type="entry name" value="GHL10"/>
</dbReference>
<dbReference type="PROSITE" id="PS51257">
    <property type="entry name" value="PROKAR_LIPOPROTEIN"/>
    <property type="match status" value="1"/>
</dbReference>
<evidence type="ECO:0000259" key="2">
    <source>
        <dbReference type="Pfam" id="PF02638"/>
    </source>
</evidence>
<keyword evidence="1" id="KW-0732">Signal</keyword>
<dbReference type="Gene3D" id="3.20.20.80">
    <property type="entry name" value="Glycosidases"/>
    <property type="match status" value="1"/>
</dbReference>
<dbReference type="EMBL" id="JAMFMA010000001">
    <property type="protein sequence ID" value="MCL6272875.1"/>
    <property type="molecule type" value="Genomic_DNA"/>
</dbReference>
<gene>
    <name evidence="3" type="ORF">M3P19_02585</name>
</gene>
<name>A0ABT0PNA6_9FLAO</name>
<feature type="domain" description="Glycosyl hydrolase-like 10" evidence="2">
    <location>
        <begin position="46"/>
        <end position="363"/>
    </location>
</feature>
<dbReference type="Proteomes" id="UP001203607">
    <property type="component" value="Unassembled WGS sequence"/>
</dbReference>
<dbReference type="Pfam" id="PF02638">
    <property type="entry name" value="GHL10"/>
    <property type="match status" value="1"/>
</dbReference>
<dbReference type="InterPro" id="IPR017853">
    <property type="entry name" value="GH"/>
</dbReference>
<accession>A0ABT0PNA6</accession>
<organism evidence="3 4">
    <name type="scientific">Flagellimonas spongiicola</name>
    <dbReference type="NCBI Taxonomy" id="2942208"/>
    <lineage>
        <taxon>Bacteria</taxon>
        <taxon>Pseudomonadati</taxon>
        <taxon>Bacteroidota</taxon>
        <taxon>Flavobacteriia</taxon>
        <taxon>Flavobacteriales</taxon>
        <taxon>Flavobacteriaceae</taxon>
        <taxon>Flagellimonas</taxon>
    </lineage>
</organism>
<proteinExistence type="predicted"/>
<dbReference type="PANTHER" id="PTHR43405">
    <property type="entry name" value="GLYCOSYL HYDROLASE DIGH"/>
    <property type="match status" value="1"/>
</dbReference>